<protein>
    <submittedName>
        <fullName evidence="6">Receptor protein serine/threonine kinase</fullName>
    </submittedName>
</protein>
<dbReference type="AlphaFoldDB" id="A0A7T8QUM6"/>
<dbReference type="Pfam" id="PF01064">
    <property type="entry name" value="Activin_recp"/>
    <property type="match status" value="1"/>
</dbReference>
<name>A0A7T8QUM6_CALRO</name>
<evidence type="ECO:0000313" key="6">
    <source>
        <dbReference type="EMBL" id="QQP55668.1"/>
    </source>
</evidence>
<feature type="region of interest" description="Disordered" evidence="4">
    <location>
        <begin position="93"/>
        <end position="116"/>
    </location>
</feature>
<evidence type="ECO:0000313" key="7">
    <source>
        <dbReference type="Proteomes" id="UP000595437"/>
    </source>
</evidence>
<dbReference type="InterPro" id="IPR045860">
    <property type="entry name" value="Snake_toxin-like_sf"/>
</dbReference>
<keyword evidence="6" id="KW-0418">Kinase</keyword>
<evidence type="ECO:0000256" key="4">
    <source>
        <dbReference type="SAM" id="MobiDB-lite"/>
    </source>
</evidence>
<dbReference type="GO" id="GO:0004675">
    <property type="term" value="F:transmembrane receptor protein serine/threonine kinase activity"/>
    <property type="evidence" value="ECO:0007669"/>
    <property type="project" value="InterPro"/>
</dbReference>
<dbReference type="GO" id="GO:0016020">
    <property type="term" value="C:membrane"/>
    <property type="evidence" value="ECO:0007669"/>
    <property type="project" value="UniProtKB-SubCell"/>
</dbReference>
<dbReference type="SUPFAM" id="SSF57302">
    <property type="entry name" value="Snake toxin-like"/>
    <property type="match status" value="1"/>
</dbReference>
<keyword evidence="6" id="KW-0675">Receptor</keyword>
<dbReference type="InterPro" id="IPR000472">
    <property type="entry name" value="Activin_recp"/>
</dbReference>
<keyword evidence="2" id="KW-0732">Signal</keyword>
<evidence type="ECO:0000256" key="3">
    <source>
        <dbReference type="ARBA" id="ARBA00023136"/>
    </source>
</evidence>
<dbReference type="CDD" id="cd23533">
    <property type="entry name" value="TFP_LU_ECD_BMPR2_like"/>
    <property type="match status" value="1"/>
</dbReference>
<dbReference type="Gene3D" id="2.10.60.10">
    <property type="entry name" value="CD59"/>
    <property type="match status" value="1"/>
</dbReference>
<dbReference type="EMBL" id="CP045890">
    <property type="protein sequence ID" value="QQP55668.1"/>
    <property type="molecule type" value="Genomic_DNA"/>
</dbReference>
<comment type="subcellular location">
    <subcellularLocation>
        <location evidence="1">Membrane</location>
    </subcellularLocation>
</comment>
<keyword evidence="7" id="KW-1185">Reference proteome</keyword>
<reference evidence="7" key="1">
    <citation type="submission" date="2021-01" db="EMBL/GenBank/DDBJ databases">
        <title>Caligus Genome Assembly.</title>
        <authorList>
            <person name="Gallardo-Escarate C."/>
        </authorList>
    </citation>
    <scope>NUCLEOTIDE SEQUENCE [LARGE SCALE GENOMIC DNA]</scope>
</reference>
<keyword evidence="3" id="KW-0472">Membrane</keyword>
<keyword evidence="6" id="KW-0808">Transferase</keyword>
<organism evidence="6 7">
    <name type="scientific">Caligus rogercresseyi</name>
    <name type="common">Sea louse</name>
    <dbReference type="NCBI Taxonomy" id="217165"/>
    <lineage>
        <taxon>Eukaryota</taxon>
        <taxon>Metazoa</taxon>
        <taxon>Ecdysozoa</taxon>
        <taxon>Arthropoda</taxon>
        <taxon>Crustacea</taxon>
        <taxon>Multicrustacea</taxon>
        <taxon>Hexanauplia</taxon>
        <taxon>Copepoda</taxon>
        <taxon>Siphonostomatoida</taxon>
        <taxon>Caligidae</taxon>
        <taxon>Caligus</taxon>
    </lineage>
</organism>
<sequence>NKTNPYFHREEVPSSDLITDSQGRLLISGCSACFTLWSSSPEGSRTLLGQGCWSSQENCLESSCNDYSVDGMAANKAKFCCCSAQLCNAHILPPLREGSPKKEEQEVLPSSQNTLN</sequence>
<feature type="non-terminal residue" evidence="6">
    <location>
        <position position="116"/>
    </location>
</feature>
<evidence type="ECO:0000259" key="5">
    <source>
        <dbReference type="Pfam" id="PF01064"/>
    </source>
</evidence>
<accession>A0A7T8QUM6</accession>
<evidence type="ECO:0000256" key="2">
    <source>
        <dbReference type="ARBA" id="ARBA00022729"/>
    </source>
</evidence>
<gene>
    <name evidence="6" type="ORF">FKW44_000085</name>
</gene>
<proteinExistence type="predicted"/>
<evidence type="ECO:0000256" key="1">
    <source>
        <dbReference type="ARBA" id="ARBA00004370"/>
    </source>
</evidence>
<feature type="domain" description="Activin types I and II receptor" evidence="5">
    <location>
        <begin position="27"/>
        <end position="89"/>
    </location>
</feature>
<dbReference type="Proteomes" id="UP000595437">
    <property type="component" value="Chromosome 1"/>
</dbReference>
<dbReference type="OrthoDB" id="669224at2759"/>
<feature type="non-terminal residue" evidence="6">
    <location>
        <position position="1"/>
    </location>
</feature>